<name>A0A0F7L6Z5_9VIRU</name>
<accession>A0A0F7L6Z5</accession>
<proteinExistence type="predicted"/>
<organism evidence="1">
    <name type="scientific">uncultured marine virus</name>
    <dbReference type="NCBI Taxonomy" id="186617"/>
    <lineage>
        <taxon>Viruses</taxon>
        <taxon>environmental samples</taxon>
    </lineage>
</organism>
<evidence type="ECO:0000313" key="1">
    <source>
        <dbReference type="EMBL" id="AKH47338.1"/>
    </source>
</evidence>
<sequence>MVAISDAMPFAHKVALGLLNGVSGVNKFGRNIEVDAGVTADLWDGGHTLASGGVSLIWVPPTQARIHAIVSSDAGDDSAGLGAKTIRIYGLTDWDTKEVSEDIIMDGTTPVNTVNSYVIIHRMMVLTKGATNVNIGIIKATAATDSTITAQIRAGQGQTQMAILGVPSNQTILIDDTYGSLNRAGGAATGFADKQLLVNPEPQTELLNFISKSNLGLSIPGTSHVEDSFDPPKMFPGPCIIKVQSSSLTANLDISGGFDGVLYDNADS</sequence>
<dbReference type="EMBL" id="KR029592">
    <property type="protein sequence ID" value="AKH47338.1"/>
    <property type="molecule type" value="Genomic_DNA"/>
</dbReference>
<protein>
    <submittedName>
        <fullName evidence="1">Uncharacterized protein</fullName>
    </submittedName>
</protein>
<reference evidence="1" key="1">
    <citation type="journal article" date="2015" name="Front. Microbiol.">
        <title>Combining genomic sequencing methods to explore viral diversity and reveal potential virus-host interactions.</title>
        <authorList>
            <person name="Chow C.E."/>
            <person name="Winget D.M."/>
            <person name="White R.A.III."/>
            <person name="Hallam S.J."/>
            <person name="Suttle C.A."/>
        </authorList>
    </citation>
    <scope>NUCLEOTIDE SEQUENCE</scope>
    <source>
        <strain evidence="1">H4084972</strain>
    </source>
</reference>
<reference evidence="1" key="2">
    <citation type="submission" date="2015-03" db="EMBL/GenBank/DDBJ databases">
        <authorList>
            <person name="Chow C.-E.T."/>
            <person name="Winget D.M."/>
            <person name="White R.A.III."/>
            <person name="Hallam S.J."/>
            <person name="Suttle C.A."/>
        </authorList>
    </citation>
    <scope>NUCLEOTIDE SEQUENCE</scope>
    <source>
        <strain evidence="1">H4084972</strain>
    </source>
</reference>